<comment type="similarity">
    <text evidence="1">Belongs to the low molecular weight phosphotyrosine protein phosphatase family.</text>
</comment>
<name>A0A386PTE9_9LACO</name>
<dbReference type="Gene3D" id="3.40.50.2300">
    <property type="match status" value="1"/>
</dbReference>
<evidence type="ECO:0000313" key="9">
    <source>
        <dbReference type="Proteomes" id="UP000267208"/>
    </source>
</evidence>
<gene>
    <name evidence="8" type="ORF">D1B17_05500</name>
</gene>
<dbReference type="AlphaFoldDB" id="A0A386PTE9"/>
<feature type="active site" description="Proton donor" evidence="6">
    <location>
        <position position="123"/>
    </location>
</feature>
<keyword evidence="3" id="KW-0378">Hydrolase</keyword>
<organism evidence="8 9">
    <name type="scientific">Companilactobacillus zhachilii</name>
    <dbReference type="NCBI Taxonomy" id="2304606"/>
    <lineage>
        <taxon>Bacteria</taxon>
        <taxon>Bacillati</taxon>
        <taxon>Bacillota</taxon>
        <taxon>Bacilli</taxon>
        <taxon>Lactobacillales</taxon>
        <taxon>Lactobacillaceae</taxon>
        <taxon>Companilactobacillus</taxon>
    </lineage>
</organism>
<dbReference type="CDD" id="cd16343">
    <property type="entry name" value="LMWPTP"/>
    <property type="match status" value="1"/>
</dbReference>
<feature type="active site" evidence="6">
    <location>
        <position position="14"/>
    </location>
</feature>
<evidence type="ECO:0000256" key="4">
    <source>
        <dbReference type="ARBA" id="ARBA00022912"/>
    </source>
</evidence>
<dbReference type="Proteomes" id="UP000267208">
    <property type="component" value="Chromosome"/>
</dbReference>
<reference evidence="9" key="1">
    <citation type="submission" date="2018-08" db="EMBL/GenBank/DDBJ databases">
        <title>Genome of Lactobacillus sp. HBUAS52074.</title>
        <authorList>
            <person name="Guo Z."/>
            <person name="Zhang Z.D."/>
        </authorList>
    </citation>
    <scope>NUCLEOTIDE SEQUENCE [LARGE SCALE GENOMIC DNA]</scope>
    <source>
        <strain evidence="9">HBUAS52074</strain>
    </source>
</reference>
<proteinExistence type="inferred from homology"/>
<dbReference type="PANTHER" id="PTHR11717:SF7">
    <property type="entry name" value="LOW MOLECULAR WEIGHT PHOSPHOTYROSINE PROTEIN PHOSPHATASE"/>
    <property type="match status" value="1"/>
</dbReference>
<keyword evidence="9" id="KW-1185">Reference proteome</keyword>
<keyword evidence="4" id="KW-0904">Protein phosphatase</keyword>
<evidence type="ECO:0000259" key="7">
    <source>
        <dbReference type="SMART" id="SM00226"/>
    </source>
</evidence>
<evidence type="ECO:0000256" key="2">
    <source>
        <dbReference type="ARBA" id="ARBA00013064"/>
    </source>
</evidence>
<dbReference type="Pfam" id="PF01451">
    <property type="entry name" value="LMWPc"/>
    <property type="match status" value="1"/>
</dbReference>
<dbReference type="PRINTS" id="PR00719">
    <property type="entry name" value="LMWPTPASE"/>
</dbReference>
<evidence type="ECO:0000313" key="8">
    <source>
        <dbReference type="EMBL" id="AYE38115.1"/>
    </source>
</evidence>
<accession>A0A386PTE9</accession>
<dbReference type="InterPro" id="IPR017867">
    <property type="entry name" value="Tyr_phospatase_low_mol_wt"/>
</dbReference>
<dbReference type="SUPFAM" id="SSF52788">
    <property type="entry name" value="Phosphotyrosine protein phosphatases I"/>
    <property type="match status" value="1"/>
</dbReference>
<dbReference type="InterPro" id="IPR050438">
    <property type="entry name" value="LMW_PTPase"/>
</dbReference>
<feature type="domain" description="Phosphotyrosine protein phosphatase I" evidence="7">
    <location>
        <begin position="2"/>
        <end position="147"/>
    </location>
</feature>
<evidence type="ECO:0000256" key="6">
    <source>
        <dbReference type="PIRSR" id="PIRSR617867-1"/>
    </source>
</evidence>
<sequence>MKKVIFVCLGNICRSPMAEMMMKQLVTKSGLTGQIQVESRSTSTYEIGNSPHPGAIRELQKENITIVDHSAQQISQADFQEADLIIGMDHQNIIDLKRMAPLGMQSKIRLAYEIIGKDEEVQDPWYDHKFNRTYRQLSELLPLWLDELRKA</sequence>
<dbReference type="InterPro" id="IPR023485">
    <property type="entry name" value="Ptyr_pPase"/>
</dbReference>
<evidence type="ECO:0000256" key="1">
    <source>
        <dbReference type="ARBA" id="ARBA00011063"/>
    </source>
</evidence>
<dbReference type="KEGG" id="lzh:D1B17_05500"/>
<dbReference type="RefSeq" id="WP_120142357.1">
    <property type="nucleotide sequence ID" value="NZ_CP031933.2"/>
</dbReference>
<dbReference type="EC" id="3.1.3.48" evidence="2"/>
<dbReference type="PANTHER" id="PTHR11717">
    <property type="entry name" value="LOW MOLECULAR WEIGHT PROTEIN TYROSINE PHOSPHATASE"/>
    <property type="match status" value="1"/>
</dbReference>
<comment type="catalytic activity">
    <reaction evidence="5">
        <text>O-phospho-L-tyrosyl-[protein] + H2O = L-tyrosyl-[protein] + phosphate</text>
        <dbReference type="Rhea" id="RHEA:10684"/>
        <dbReference type="Rhea" id="RHEA-COMP:10136"/>
        <dbReference type="Rhea" id="RHEA-COMP:20101"/>
        <dbReference type="ChEBI" id="CHEBI:15377"/>
        <dbReference type="ChEBI" id="CHEBI:43474"/>
        <dbReference type="ChEBI" id="CHEBI:46858"/>
        <dbReference type="ChEBI" id="CHEBI:61978"/>
        <dbReference type="EC" id="3.1.3.48"/>
    </reaction>
</comment>
<dbReference type="GO" id="GO:0004725">
    <property type="term" value="F:protein tyrosine phosphatase activity"/>
    <property type="evidence" value="ECO:0007669"/>
    <property type="project" value="UniProtKB-EC"/>
</dbReference>
<dbReference type="EMBL" id="CP031933">
    <property type="protein sequence ID" value="AYE38115.1"/>
    <property type="molecule type" value="Genomic_DNA"/>
</dbReference>
<evidence type="ECO:0000256" key="3">
    <source>
        <dbReference type="ARBA" id="ARBA00022801"/>
    </source>
</evidence>
<dbReference type="InterPro" id="IPR036196">
    <property type="entry name" value="Ptyr_pPase_sf"/>
</dbReference>
<dbReference type="OrthoDB" id="9784339at2"/>
<protein>
    <recommendedName>
        <fullName evidence="2">protein-tyrosine-phosphatase</fullName>
        <ecNumber evidence="2">3.1.3.48</ecNumber>
    </recommendedName>
</protein>
<evidence type="ECO:0000256" key="5">
    <source>
        <dbReference type="ARBA" id="ARBA00051722"/>
    </source>
</evidence>
<dbReference type="SMART" id="SM00226">
    <property type="entry name" value="LMWPc"/>
    <property type="match status" value="1"/>
</dbReference>
<feature type="active site" description="Nucleophile" evidence="6">
    <location>
        <position position="8"/>
    </location>
</feature>